<reference evidence="2" key="1">
    <citation type="journal article" date="2016" name="Nature">
        <title>Redefining the invertebrate RNA virosphere.</title>
        <authorList>
            <person name="Shi M."/>
            <person name="Lin X.D."/>
            <person name="Tian J.H."/>
            <person name="Chen L.J."/>
            <person name="Chen X."/>
            <person name="Li C.X."/>
            <person name="Qin X.C."/>
            <person name="Li J."/>
            <person name="Cao J.P."/>
            <person name="Eden J.S."/>
            <person name="Buchmann J."/>
            <person name="Wang W."/>
            <person name="Xu J."/>
            <person name="Holmes E.C."/>
            <person name="Zhang Y.Z."/>
        </authorList>
    </citation>
    <scope>NUCLEOTIDE SEQUENCE</scope>
    <source>
        <strain evidence="2">MosHB229649</strain>
    </source>
</reference>
<evidence type="ECO:0000256" key="1">
    <source>
        <dbReference type="SAM" id="Phobius"/>
    </source>
</evidence>
<keyword evidence="1" id="KW-1133">Transmembrane helix</keyword>
<feature type="transmembrane region" description="Helical" evidence="1">
    <location>
        <begin position="266"/>
        <end position="286"/>
    </location>
</feature>
<protein>
    <submittedName>
        <fullName evidence="2">Uncharacterized protein</fullName>
    </submittedName>
</protein>
<feature type="transmembrane region" description="Helical" evidence="1">
    <location>
        <begin position="121"/>
        <end position="146"/>
    </location>
</feature>
<accession>A0A1L3KEF1</accession>
<proteinExistence type="predicted"/>
<feature type="transmembrane region" description="Helical" evidence="1">
    <location>
        <begin position="48"/>
        <end position="70"/>
    </location>
</feature>
<keyword evidence="1" id="KW-0472">Membrane</keyword>
<sequence>MKDLKEMLVLGGSVIIWLPRRIVYLAVTIGCLFLRLGQMSLSLIMRLFIIMMKLLFVKFPLPCLLIYLYALQRLVVLMIPLSESPVAIPIVVQHPGYCSQLISLVFTFIQELLRLVTLVRLIWWATILLLLCTFVVEHRVICVFLLDTFRWLLISLLQRANQKWQHMELSIQQWRQLGRRVSVMSYSCWESLRRRAQNIQQLMIGMMRTSRREQSLELVSRVVIRENTRFRLVQHIIWLMRTHYPGYVLLVQGVERACMSIVRLSLLLMIVKLSLPIVWQTMMMAMTTPPHLF</sequence>
<evidence type="ECO:0000313" key="2">
    <source>
        <dbReference type="EMBL" id="APG75752.1"/>
    </source>
</evidence>
<organism evidence="2">
    <name type="scientific">Hubei sobemo-like virus 39</name>
    <dbReference type="NCBI Taxonomy" id="1923226"/>
    <lineage>
        <taxon>Viruses</taxon>
        <taxon>Riboviria</taxon>
    </lineage>
</organism>
<feature type="transmembrane region" description="Helical" evidence="1">
    <location>
        <begin position="14"/>
        <end position="36"/>
    </location>
</feature>
<dbReference type="EMBL" id="KX882828">
    <property type="protein sequence ID" value="APG75752.1"/>
    <property type="molecule type" value="Genomic_RNA"/>
</dbReference>
<keyword evidence="1" id="KW-0812">Transmembrane</keyword>
<name>A0A1L3KEF1_9VIRU</name>